<dbReference type="AlphaFoldDB" id="A0A844G2H6"/>
<evidence type="ECO:0000313" key="2">
    <source>
        <dbReference type="Proteomes" id="UP000435649"/>
    </source>
</evidence>
<dbReference type="RefSeq" id="WP_154417615.1">
    <property type="nucleotide sequence ID" value="NZ_VUNS01000006.1"/>
</dbReference>
<keyword evidence="2" id="KW-1185">Reference proteome</keyword>
<protein>
    <submittedName>
        <fullName evidence="1">N-acetyl sugar amidotransferase</fullName>
    </submittedName>
</protein>
<dbReference type="Gene3D" id="3.40.50.620">
    <property type="entry name" value="HUPs"/>
    <property type="match status" value="1"/>
</dbReference>
<dbReference type="SUPFAM" id="SSF52402">
    <property type="entry name" value="Adenine nucleotide alpha hydrolases-like"/>
    <property type="match status" value="1"/>
</dbReference>
<dbReference type="EMBL" id="VUNS01000006">
    <property type="protein sequence ID" value="MST96851.1"/>
    <property type="molecule type" value="Genomic_DNA"/>
</dbReference>
<dbReference type="GO" id="GO:0016740">
    <property type="term" value="F:transferase activity"/>
    <property type="evidence" value="ECO:0007669"/>
    <property type="project" value="UniProtKB-KW"/>
</dbReference>
<comment type="caution">
    <text evidence="1">The sequence shown here is derived from an EMBL/GenBank/DDBJ whole genome shotgun (WGS) entry which is preliminary data.</text>
</comment>
<dbReference type="InterPro" id="IPR020022">
    <property type="entry name" value="N-acetyl_sugar_amidoTrfase"/>
</dbReference>
<proteinExistence type="predicted"/>
<keyword evidence="1" id="KW-0808">Transferase</keyword>
<evidence type="ECO:0000313" key="1">
    <source>
        <dbReference type="EMBL" id="MST96851.1"/>
    </source>
</evidence>
<dbReference type="Proteomes" id="UP000435649">
    <property type="component" value="Unassembled WGS sequence"/>
</dbReference>
<sequence length="387" mass="45056">MSSAEICSRCVMDTSEKIIDFDENGHCCYCREAIKRLEAGEWNRHGEAELKAVFDRMKAECSGRKYDCIIGISGGVDSSYVAYIAHRYGVRMLGVHVDAGWNTPVSENNIRKLCEKYGVDLVVEKVPLDEMMDLQRAYFISGVPNQDVPQDHAFFAVLYRYAIEHGITWILEGRNFSSESILGRGLRFDPKDSVNLLDIHAKFGRIPLKKFPIMDEKTFYEDIPRKKQFQVFSPLDLIDYNKFEAIKILHADCGFEYYGGKHLESRFTKLYQNYILPQKFHCDKRRAHLSSLIVAGQLSREDALAELARPPYGDPAELEMDIRYFIDKVGLTREEFDRIMQEEPREHTDFKVNKYYRRSKLLKNPWVRFVLSVPGIGWGKRILKRWF</sequence>
<dbReference type="NCBIfam" id="TIGR03573">
    <property type="entry name" value="WbuX"/>
    <property type="match status" value="1"/>
</dbReference>
<dbReference type="InterPro" id="IPR014729">
    <property type="entry name" value="Rossmann-like_a/b/a_fold"/>
</dbReference>
<organism evidence="1 2">
    <name type="scientific">Victivallis lenta</name>
    <dbReference type="NCBI Taxonomy" id="2606640"/>
    <lineage>
        <taxon>Bacteria</taxon>
        <taxon>Pseudomonadati</taxon>
        <taxon>Lentisphaerota</taxon>
        <taxon>Lentisphaeria</taxon>
        <taxon>Victivallales</taxon>
        <taxon>Victivallaceae</taxon>
        <taxon>Victivallis</taxon>
    </lineage>
</organism>
<reference evidence="1 2" key="1">
    <citation type="submission" date="2019-08" db="EMBL/GenBank/DDBJ databases">
        <title>In-depth cultivation of the pig gut microbiome towards novel bacterial diversity and tailored functional studies.</title>
        <authorList>
            <person name="Wylensek D."/>
            <person name="Hitch T.C.A."/>
            <person name="Clavel T."/>
        </authorList>
    </citation>
    <scope>NUCLEOTIDE SEQUENCE [LARGE SCALE GENOMIC DNA]</scope>
    <source>
        <strain evidence="1 2">BBE-744-WT-12</strain>
    </source>
</reference>
<gene>
    <name evidence="1" type="ORF">FYJ85_07295</name>
</gene>
<name>A0A844G2H6_9BACT</name>
<accession>A0A844G2H6</accession>